<dbReference type="GO" id="GO:0006281">
    <property type="term" value="P:DNA repair"/>
    <property type="evidence" value="ECO:0007669"/>
    <property type="project" value="TreeGrafter"/>
</dbReference>
<evidence type="ECO:0000256" key="8">
    <source>
        <dbReference type="PROSITE-ProRule" id="PRU00322"/>
    </source>
</evidence>
<keyword evidence="7" id="KW-0067">ATP-binding</keyword>
<dbReference type="InterPro" id="IPR036443">
    <property type="entry name" value="Znf_RanBP2_sf"/>
</dbReference>
<feature type="compositionally biased region" description="Polar residues" evidence="9">
    <location>
        <begin position="1700"/>
        <end position="1717"/>
    </location>
</feature>
<evidence type="ECO:0000259" key="10">
    <source>
        <dbReference type="PROSITE" id="PS50199"/>
    </source>
</evidence>
<feature type="compositionally biased region" description="Polar residues" evidence="9">
    <location>
        <begin position="1311"/>
        <end position="1339"/>
    </location>
</feature>
<dbReference type="InterPro" id="IPR001876">
    <property type="entry name" value="Znf_RanBP2"/>
</dbReference>
<comment type="caution">
    <text evidence="13">The sequence shown here is derived from an EMBL/GenBank/DDBJ whole genome shotgun (WGS) entry which is preliminary data.</text>
</comment>
<dbReference type="InterPro" id="IPR000330">
    <property type="entry name" value="SNF2_N"/>
</dbReference>
<dbReference type="PROSITE" id="PS51194">
    <property type="entry name" value="HELICASE_CTER"/>
    <property type="match status" value="1"/>
</dbReference>
<evidence type="ECO:0000256" key="3">
    <source>
        <dbReference type="ARBA" id="ARBA00022771"/>
    </source>
</evidence>
<dbReference type="Proteomes" id="UP001274896">
    <property type="component" value="Unassembled WGS sequence"/>
</dbReference>
<gene>
    <name evidence="13" type="ORF">QTP70_018487</name>
</gene>
<dbReference type="InterPro" id="IPR027417">
    <property type="entry name" value="P-loop_NTPase"/>
</dbReference>
<dbReference type="PROSITE" id="PS01358">
    <property type="entry name" value="ZF_RANBP2_1"/>
    <property type="match status" value="1"/>
</dbReference>
<dbReference type="PROSITE" id="PS51192">
    <property type="entry name" value="HELICASE_ATP_BIND_1"/>
    <property type="match status" value="1"/>
</dbReference>
<reference evidence="13" key="1">
    <citation type="submission" date="2023-06" db="EMBL/GenBank/DDBJ databases">
        <title>Male Hemibagrus guttatus genome.</title>
        <authorList>
            <person name="Bian C."/>
        </authorList>
    </citation>
    <scope>NUCLEOTIDE SEQUENCE</scope>
    <source>
        <strain evidence="13">Male_cb2023</strain>
        <tissue evidence="13">Muscle</tissue>
    </source>
</reference>
<feature type="domain" description="Helicase ATP-binding" evidence="11">
    <location>
        <begin position="224"/>
        <end position="375"/>
    </location>
</feature>
<dbReference type="GO" id="GO:0031297">
    <property type="term" value="P:replication fork processing"/>
    <property type="evidence" value="ECO:0007669"/>
    <property type="project" value="TreeGrafter"/>
</dbReference>
<dbReference type="GO" id="GO:0005524">
    <property type="term" value="F:ATP binding"/>
    <property type="evidence" value="ECO:0007669"/>
    <property type="project" value="UniProtKB-KW"/>
</dbReference>
<feature type="region of interest" description="Disordered" evidence="9">
    <location>
        <begin position="1157"/>
        <end position="1239"/>
    </location>
</feature>
<feature type="region of interest" description="Disordered" evidence="9">
    <location>
        <begin position="1"/>
        <end position="50"/>
    </location>
</feature>
<name>A0AAE0PXK1_9TELE</name>
<dbReference type="Pfam" id="PF00176">
    <property type="entry name" value="SNF2-rel_dom"/>
    <property type="match status" value="1"/>
</dbReference>
<evidence type="ECO:0000259" key="12">
    <source>
        <dbReference type="PROSITE" id="PS51194"/>
    </source>
</evidence>
<dbReference type="FunFam" id="3.40.50.300:FF:000788">
    <property type="entry name" value="DNA annealing helicase and endonuclease ZRANB3"/>
    <property type="match status" value="1"/>
</dbReference>
<feature type="region of interest" description="Disordered" evidence="9">
    <location>
        <begin position="1700"/>
        <end position="1734"/>
    </location>
</feature>
<dbReference type="InterPro" id="IPR014001">
    <property type="entry name" value="Helicase_ATP-bd"/>
</dbReference>
<keyword evidence="3 8" id="KW-0863">Zinc-finger</keyword>
<dbReference type="InterPro" id="IPR001650">
    <property type="entry name" value="Helicase_C-like"/>
</dbReference>
<keyword evidence="2" id="KW-0547">Nucleotide-binding</keyword>
<evidence type="ECO:0000313" key="14">
    <source>
        <dbReference type="Proteomes" id="UP001274896"/>
    </source>
</evidence>
<evidence type="ECO:0000256" key="7">
    <source>
        <dbReference type="ARBA" id="ARBA00022840"/>
    </source>
</evidence>
<sequence length="1981" mass="225738">MDNLEMPINLQCMSLDRGKKPEHPEETPEARGEHANSTHTWRRRESNPQPWRCEANVLTTKPPKMRKGELKDRDEELLVLPEKLEKRLLPFQRDGVKFALSRAGRSGHREPEAFPRVSGQKVGNFLNGVPTHHRAQSYTHSHTTDNFEMPVSLQHMSSDWEEYPSYDDDTTPPIFHTIRDQIIVRFPFHLNAVGCYITFKEEKYLEISLETNPNECVDVYNNCLNSKMGLGKTVQAISVAYLYRHEWPLLIVVPSSLKYPWIEELERWLPELRPDDINLVESKADIVGISQSKVTILGYGLLTNDAQSLVETLKKQRFGVVIVDESHYLKSRNAARTKILVPVIQNAKRAILLTGTPALGRPEELQRCEALTSKPPSPRCTLYCLPRCTRIPSTPFYMYTVYLSPRSTRIPSTLCYMYTVYLSPRSTRIPSTPFGTHTVYRTPSTPYPVLHAYRLPSPVLHDTVYPLHAYRLPVTPLYTHTVYPVTPFYTHTVYPSPRCTRIPSTPSPRSTRIPSTRHPVLHAYRLPVTPLYTHTVYPVTPFYTHTVYPVTPFYTHTVYPSPRCTRIPSTPSPRSTRIPSTRHPVLHAYRLPRHPVLHAYRLPVTPFGMYTVYPSPRCARIPSTRHPVVHAYCLPRHPVVHAYRLPRHPVLHAYRLPRHPVLQVYRLPRHLVLHIDRLPRHLVLHVYIVYPVTPFYTYISSTPSPRSTRIPSTRHPVLHAYRLPRHPVLHVLYRLPVTPFYTHIVYPVTPFYTHTVYPSPRSIVYRLPVTPFYTYTVYPSPRSTRYIVYPVTPFYTYISLYPVTPFYTLYRLTRHPVLQLFMQIDALYPRRFGTWTDYAKKYCNAHYRFFGSRRQWDCRGASHLDELHQRLSEIMIRRLKAEVLTQLPAKIRQRIPFDLPKDAAKEASSSLEKWESLTRSLDSGQSDTENPFTEVMGLITQMYKQTAVAKAGAVKDYIKMMLETEQLKFLVFAHHLSMLQACTEAAIEAKAGYIRIDGSVPSAERIQLVHRFQNDPETRVAILSIQAAGQGLTLTAASHVVFAELYWNPGHVKQAEDRAHRIGQTSSVHVHYLIAKGTFDMVMWAMLNRKETVTGSTLNGKKDYLKAEEADKEKWDFLNFAQAWTPSDSITGDAEDLKDGVFFSHFEKDKQHDIRNFFSPVSDKKRKRTDDDSSVAGSPQTPSQDQQGTNQSPGSRSPDLANQDADFSPQVKRLKQATPLSRRGGKRSPMTPLGAPHRLSAGLQTPRHIQKWSCPLCTFSNSGLLLRCEMCETPRAQRAHSPPASPSPPASLSVSNPCITLSDTEEDNSTPKRPQTPLGTQSRTEKTSGTGPPHTTSDANDSRESEPGDDSLPVYDSLKFCASKNTDRIYIYNKDGLPLNCNFVPLDIRLQNWEELPPEFSRTENRRHLVRFVREWSFLTAMKQRIVRKSGKVFQSPILLVDELTHTQRRHSSTKRQECTHTTTRILFLSEEVWPLCLSVLEEEVWPLGLSVLEKEVWILGLSVLEKGVWSQGLLVLVKEVWPQGLSVLEKKVWPQNKPFLVKEEGPLGLSVPVKEEELLCLRVLLKKEEPRGLSVLVKEVWPQGLSVLEKKVWPQNKPFLVKEEGPLGLSVPVKEEELLCLRVLLKKEEPLGLSVLVKEVWPQGLSVLEKKVWPQNKPFLVKEEGPLGLSVPVKEEEPLGLYLSKQEVAQASLSAAQRQGGTVRSISKDNSSSLTKSIMKPPSQADKESEAETGYLQALDSGGTPLCLSCQKPSVEHSGWAGGFCSASCMEELQLRSSRGYARSRVLETEQGVCQSCGLNARQLYLRVRDAPHTHRKEILDNTWLSQLPLKQLNEMIRHPVEGHFWQVDHIKPVYSGGGQCLLDNLQTLCTVCHRMCPSPISTAPGRVNEISLRGKHNIHSLCSICQQTEDSAAGQRAEPGEERRSSVQTVLGHQQILYEEMRLNVYHHHVSLIILQWISGKVVFFLCFTTPKVRGGKNR</sequence>
<dbReference type="Gene3D" id="2.30.30.380">
    <property type="entry name" value="Zn-finger domain of Sec23/24"/>
    <property type="match status" value="1"/>
</dbReference>
<keyword evidence="1" id="KW-0479">Metal-binding</keyword>
<dbReference type="Gene3D" id="3.40.50.300">
    <property type="entry name" value="P-loop containing nucleotide triphosphate hydrolases"/>
    <property type="match status" value="1"/>
</dbReference>
<evidence type="ECO:0008006" key="15">
    <source>
        <dbReference type="Google" id="ProtNLM"/>
    </source>
</evidence>
<feature type="compositionally biased region" description="Basic and acidic residues" evidence="9">
    <location>
        <begin position="16"/>
        <end position="36"/>
    </location>
</feature>
<evidence type="ECO:0000256" key="9">
    <source>
        <dbReference type="SAM" id="MobiDB-lite"/>
    </source>
</evidence>
<dbReference type="InterPro" id="IPR003615">
    <property type="entry name" value="HNH_nuc"/>
</dbReference>
<dbReference type="Pfam" id="PF01844">
    <property type="entry name" value="HNH"/>
    <property type="match status" value="1"/>
</dbReference>
<protein>
    <recommendedName>
        <fullName evidence="15">DNA annealing helicase and endonuclease ZRANB3</fullName>
    </recommendedName>
</protein>
<dbReference type="SMART" id="SM00487">
    <property type="entry name" value="DEXDc"/>
    <property type="match status" value="1"/>
</dbReference>
<dbReference type="EMBL" id="JAUCMX010000026">
    <property type="protein sequence ID" value="KAK3509869.1"/>
    <property type="molecule type" value="Genomic_DNA"/>
</dbReference>
<dbReference type="PANTHER" id="PTHR45766:SF3">
    <property type="entry name" value="DNA ANNEALING HELICASE AND ENDONUCLEASE ZRANB3"/>
    <property type="match status" value="1"/>
</dbReference>
<dbReference type="SUPFAM" id="SSF52540">
    <property type="entry name" value="P-loop containing nucleoside triphosphate hydrolases"/>
    <property type="match status" value="2"/>
</dbReference>
<organism evidence="13 14">
    <name type="scientific">Hemibagrus guttatus</name>
    <dbReference type="NCBI Taxonomy" id="175788"/>
    <lineage>
        <taxon>Eukaryota</taxon>
        <taxon>Metazoa</taxon>
        <taxon>Chordata</taxon>
        <taxon>Craniata</taxon>
        <taxon>Vertebrata</taxon>
        <taxon>Euteleostomi</taxon>
        <taxon>Actinopterygii</taxon>
        <taxon>Neopterygii</taxon>
        <taxon>Teleostei</taxon>
        <taxon>Ostariophysi</taxon>
        <taxon>Siluriformes</taxon>
        <taxon>Bagridae</taxon>
        <taxon>Hemibagrus</taxon>
    </lineage>
</organism>
<feature type="domain" description="Helicase C-terminal" evidence="12">
    <location>
        <begin position="956"/>
        <end position="1113"/>
    </location>
</feature>
<accession>A0AAE0PXK1</accession>
<dbReference type="CDD" id="cd18793">
    <property type="entry name" value="SF2_C_SNF"/>
    <property type="match status" value="1"/>
</dbReference>
<evidence type="ECO:0000259" key="11">
    <source>
        <dbReference type="PROSITE" id="PS51192"/>
    </source>
</evidence>
<feature type="compositionally biased region" description="Polar residues" evidence="9">
    <location>
        <begin position="1175"/>
        <end position="1195"/>
    </location>
</feature>
<keyword evidence="4" id="KW-0378">Hydrolase</keyword>
<dbReference type="InterPro" id="IPR002711">
    <property type="entry name" value="HNH"/>
</dbReference>
<dbReference type="InterPro" id="IPR038718">
    <property type="entry name" value="SNF2-like_sf"/>
</dbReference>
<dbReference type="PANTHER" id="PTHR45766">
    <property type="entry name" value="DNA ANNEALING HELICASE AND ENDONUCLEASE ZRANB3 FAMILY MEMBER"/>
    <property type="match status" value="1"/>
</dbReference>
<dbReference type="InterPro" id="IPR049730">
    <property type="entry name" value="SNF2/RAD54-like_C"/>
</dbReference>
<proteinExistence type="predicted"/>
<dbReference type="GO" id="GO:0004520">
    <property type="term" value="F:DNA endonuclease activity"/>
    <property type="evidence" value="ECO:0007669"/>
    <property type="project" value="TreeGrafter"/>
</dbReference>
<dbReference type="Pfam" id="PF00271">
    <property type="entry name" value="Helicase_C"/>
    <property type="match status" value="1"/>
</dbReference>
<dbReference type="GO" id="GO:0003676">
    <property type="term" value="F:nucleic acid binding"/>
    <property type="evidence" value="ECO:0007669"/>
    <property type="project" value="InterPro"/>
</dbReference>
<dbReference type="SUPFAM" id="SSF90209">
    <property type="entry name" value="Ran binding protein zinc finger-like"/>
    <property type="match status" value="1"/>
</dbReference>
<dbReference type="Gene3D" id="3.40.50.10810">
    <property type="entry name" value="Tandem AAA-ATPase domain"/>
    <property type="match status" value="1"/>
</dbReference>
<evidence type="ECO:0000313" key="13">
    <source>
        <dbReference type="EMBL" id="KAK3509869.1"/>
    </source>
</evidence>
<keyword evidence="6" id="KW-0862">Zinc</keyword>
<dbReference type="PROSITE" id="PS50199">
    <property type="entry name" value="ZF_RANBP2_2"/>
    <property type="match status" value="1"/>
</dbReference>
<evidence type="ECO:0000256" key="6">
    <source>
        <dbReference type="ARBA" id="ARBA00022833"/>
    </source>
</evidence>
<dbReference type="SMART" id="SM00490">
    <property type="entry name" value="HELICc"/>
    <property type="match status" value="1"/>
</dbReference>
<keyword evidence="5" id="KW-0347">Helicase</keyword>
<dbReference type="CDD" id="cd00085">
    <property type="entry name" value="HNHc"/>
    <property type="match status" value="1"/>
</dbReference>
<dbReference type="Gene3D" id="1.10.30.50">
    <property type="match status" value="1"/>
</dbReference>
<evidence type="ECO:0000256" key="5">
    <source>
        <dbReference type="ARBA" id="ARBA00022806"/>
    </source>
</evidence>
<dbReference type="GO" id="GO:0043596">
    <property type="term" value="C:nuclear replication fork"/>
    <property type="evidence" value="ECO:0007669"/>
    <property type="project" value="TreeGrafter"/>
</dbReference>
<evidence type="ECO:0000256" key="2">
    <source>
        <dbReference type="ARBA" id="ARBA00022741"/>
    </source>
</evidence>
<evidence type="ECO:0000256" key="4">
    <source>
        <dbReference type="ARBA" id="ARBA00022801"/>
    </source>
</evidence>
<dbReference type="GO" id="GO:0016787">
    <property type="term" value="F:hydrolase activity"/>
    <property type="evidence" value="ECO:0007669"/>
    <property type="project" value="UniProtKB-KW"/>
</dbReference>
<dbReference type="GO" id="GO:0004386">
    <property type="term" value="F:helicase activity"/>
    <property type="evidence" value="ECO:0007669"/>
    <property type="project" value="UniProtKB-KW"/>
</dbReference>
<feature type="region of interest" description="Disordered" evidence="9">
    <location>
        <begin position="1277"/>
        <end position="1351"/>
    </location>
</feature>
<evidence type="ECO:0000256" key="1">
    <source>
        <dbReference type="ARBA" id="ARBA00022723"/>
    </source>
</evidence>
<keyword evidence="14" id="KW-1185">Reference proteome</keyword>
<feature type="domain" description="RanBP2-type" evidence="10">
    <location>
        <begin position="1248"/>
        <end position="1277"/>
    </location>
</feature>
<dbReference type="GO" id="GO:0008270">
    <property type="term" value="F:zinc ion binding"/>
    <property type="evidence" value="ECO:0007669"/>
    <property type="project" value="UniProtKB-KW"/>
</dbReference>
<dbReference type="SMART" id="SM00547">
    <property type="entry name" value="ZnF_RBZ"/>
    <property type="match status" value="1"/>
</dbReference>